<keyword evidence="2" id="KW-1185">Reference proteome</keyword>
<dbReference type="HOGENOM" id="CLU_2867543_0_0_1"/>
<dbReference type="AlphaFoldDB" id="E3QHQ1"/>
<evidence type="ECO:0000313" key="2">
    <source>
        <dbReference type="Proteomes" id="UP000008782"/>
    </source>
</evidence>
<dbReference type="OrthoDB" id="3350591at2759"/>
<dbReference type="GeneID" id="24410898"/>
<dbReference type="VEuPathDB" id="FungiDB:GLRG_05533"/>
<gene>
    <name evidence="1" type="ORF">GLRG_05533</name>
</gene>
<dbReference type="Proteomes" id="UP000008782">
    <property type="component" value="Unassembled WGS sequence"/>
</dbReference>
<dbReference type="RefSeq" id="XP_008094409.1">
    <property type="nucleotide sequence ID" value="XM_008096218.1"/>
</dbReference>
<evidence type="ECO:0000313" key="1">
    <source>
        <dbReference type="EMBL" id="EFQ30389.1"/>
    </source>
</evidence>
<dbReference type="EMBL" id="GG697349">
    <property type="protein sequence ID" value="EFQ30389.1"/>
    <property type="molecule type" value="Genomic_DNA"/>
</dbReference>
<reference evidence="2" key="1">
    <citation type="journal article" date="2012" name="Nat. Genet.">
        <title>Lifestyle transitions in plant pathogenic Colletotrichum fungi deciphered by genome and transcriptome analyses.</title>
        <authorList>
            <person name="O'Connell R.J."/>
            <person name="Thon M.R."/>
            <person name="Hacquard S."/>
            <person name="Amyotte S.G."/>
            <person name="Kleemann J."/>
            <person name="Torres M.F."/>
            <person name="Damm U."/>
            <person name="Buiate E.A."/>
            <person name="Epstein L."/>
            <person name="Alkan N."/>
            <person name="Altmueller J."/>
            <person name="Alvarado-Balderrama L."/>
            <person name="Bauser C.A."/>
            <person name="Becker C."/>
            <person name="Birren B.W."/>
            <person name="Chen Z."/>
            <person name="Choi J."/>
            <person name="Crouch J.A."/>
            <person name="Duvick J.P."/>
            <person name="Farman M.A."/>
            <person name="Gan P."/>
            <person name="Heiman D."/>
            <person name="Henrissat B."/>
            <person name="Howard R.J."/>
            <person name="Kabbage M."/>
            <person name="Koch C."/>
            <person name="Kracher B."/>
            <person name="Kubo Y."/>
            <person name="Law A.D."/>
            <person name="Lebrun M.-H."/>
            <person name="Lee Y.-H."/>
            <person name="Miyara I."/>
            <person name="Moore N."/>
            <person name="Neumann U."/>
            <person name="Nordstroem K."/>
            <person name="Panaccione D.G."/>
            <person name="Panstruga R."/>
            <person name="Place M."/>
            <person name="Proctor R.H."/>
            <person name="Prusky D."/>
            <person name="Rech G."/>
            <person name="Reinhardt R."/>
            <person name="Rollins J.A."/>
            <person name="Rounsley S."/>
            <person name="Schardl C.L."/>
            <person name="Schwartz D.C."/>
            <person name="Shenoy N."/>
            <person name="Shirasu K."/>
            <person name="Sikhakolli U.R."/>
            <person name="Stueber K."/>
            <person name="Sukno S.A."/>
            <person name="Sweigard J.A."/>
            <person name="Takano Y."/>
            <person name="Takahara H."/>
            <person name="Trail F."/>
            <person name="van der Does H.C."/>
            <person name="Voll L.M."/>
            <person name="Will I."/>
            <person name="Young S."/>
            <person name="Zeng Q."/>
            <person name="Zhang J."/>
            <person name="Zhou S."/>
            <person name="Dickman M.B."/>
            <person name="Schulze-Lefert P."/>
            <person name="Ver Loren van Themaat E."/>
            <person name="Ma L.-J."/>
            <person name="Vaillancourt L.J."/>
        </authorList>
    </citation>
    <scope>NUCLEOTIDE SEQUENCE [LARGE SCALE GENOMIC DNA]</scope>
    <source>
        <strain evidence="2">M1.001 / M2 / FGSC 10212</strain>
    </source>
</reference>
<proteinExistence type="predicted"/>
<sequence length="64" mass="7006">MAEYINMEKVAEQDTTESQRQIVDVLQKPLQSEDNANQDASILVADIQKIAAAQPSRDAASGFL</sequence>
<organism evidence="2">
    <name type="scientific">Colletotrichum graminicola (strain M1.001 / M2 / FGSC 10212)</name>
    <name type="common">Maize anthracnose fungus</name>
    <name type="synonym">Glomerella graminicola</name>
    <dbReference type="NCBI Taxonomy" id="645133"/>
    <lineage>
        <taxon>Eukaryota</taxon>
        <taxon>Fungi</taxon>
        <taxon>Dikarya</taxon>
        <taxon>Ascomycota</taxon>
        <taxon>Pezizomycotina</taxon>
        <taxon>Sordariomycetes</taxon>
        <taxon>Hypocreomycetidae</taxon>
        <taxon>Glomerellales</taxon>
        <taxon>Glomerellaceae</taxon>
        <taxon>Colletotrichum</taxon>
        <taxon>Colletotrichum graminicola species complex</taxon>
    </lineage>
</organism>
<protein>
    <submittedName>
        <fullName evidence="1">Uncharacterized protein</fullName>
    </submittedName>
</protein>
<accession>E3QHQ1</accession>
<name>E3QHQ1_COLGM</name>